<evidence type="ECO:0000256" key="2">
    <source>
        <dbReference type="ARBA" id="ARBA00022670"/>
    </source>
</evidence>
<dbReference type="Proteomes" id="UP001196413">
    <property type="component" value="Unassembled WGS sequence"/>
</dbReference>
<dbReference type="InterPro" id="IPR025660">
    <property type="entry name" value="Pept_his_AS"/>
</dbReference>
<keyword evidence="2" id="KW-0645">Protease</keyword>
<dbReference type="GO" id="GO:0008234">
    <property type="term" value="F:cysteine-type peptidase activity"/>
    <property type="evidence" value="ECO:0007669"/>
    <property type="project" value="UniProtKB-KW"/>
</dbReference>
<evidence type="ECO:0000313" key="13">
    <source>
        <dbReference type="Proteomes" id="UP001196413"/>
    </source>
</evidence>
<proteinExistence type="inferred from homology"/>
<evidence type="ECO:0000256" key="3">
    <source>
        <dbReference type="ARBA" id="ARBA00022729"/>
    </source>
</evidence>
<evidence type="ECO:0000259" key="11">
    <source>
        <dbReference type="SMART" id="SM00645"/>
    </source>
</evidence>
<gene>
    <name evidence="12" type="ORF">KIN20_028900</name>
</gene>
<keyword evidence="7" id="KW-1015">Disulfide bond</keyword>
<dbReference type="InterPro" id="IPR013128">
    <property type="entry name" value="Peptidase_C1A"/>
</dbReference>
<keyword evidence="3 10" id="KW-0732">Signal</keyword>
<dbReference type="InterPro" id="IPR038765">
    <property type="entry name" value="Papain-like_cys_pep_sf"/>
</dbReference>
<sequence length="350" mass="38873">MRLIIFESICLAIASATVKRVSVVSQEFIAASVLPEAHELTGAELVEYVNNRQQFFQAELSPLTSEQHKARLMHPKYLTKSNFNAAIMTDIDFDDDIPENFDARLHWPECGSIRNIRDQSHCGSCWAVSAAETMSDRACIQSNGTIQIELSDTDILSCCGDSCGYGCEGGNPIAAWQYFELNGVCSGGYYGEMDVCKPYVFHPCGHHHNEKFYGNCPKNLFPTPTCKPMCQSGYNKTYESDKIYGKSAYRIPNDETLIQKEIMKNGPVQAAFVVYEDFSHYKSGIYVHTGGKSQGGHAIKLIGWGVEGGIKYWLVANSWNSDWGEERYVVAMHCDGLAKMVVIAEISGST</sequence>
<dbReference type="FunFam" id="3.90.70.10:FF:000031">
    <property type="entry name" value="Cathepsin B"/>
    <property type="match status" value="1"/>
</dbReference>
<dbReference type="Pfam" id="PF00112">
    <property type="entry name" value="Peptidase_C1"/>
    <property type="match status" value="1"/>
</dbReference>
<comment type="caution">
    <text evidence="12">The sequence shown here is derived from an EMBL/GenBank/DDBJ whole genome shotgun (WGS) entry which is preliminary data.</text>
</comment>
<evidence type="ECO:0000256" key="6">
    <source>
        <dbReference type="ARBA" id="ARBA00023145"/>
    </source>
</evidence>
<dbReference type="AlphaFoldDB" id="A0AAD5WF60"/>
<dbReference type="PRINTS" id="PR00705">
    <property type="entry name" value="PAPAIN"/>
</dbReference>
<keyword evidence="8" id="KW-0325">Glycoprotein</keyword>
<protein>
    <recommendedName>
        <fullName evidence="11">Peptidase C1A papain C-terminal domain-containing protein</fullName>
    </recommendedName>
</protein>
<evidence type="ECO:0000256" key="7">
    <source>
        <dbReference type="ARBA" id="ARBA00023157"/>
    </source>
</evidence>
<keyword evidence="4" id="KW-0378">Hydrolase</keyword>
<accession>A0AAD5WF60</accession>
<reference evidence="12" key="1">
    <citation type="submission" date="2021-06" db="EMBL/GenBank/DDBJ databases">
        <title>Parelaphostrongylus tenuis whole genome reference sequence.</title>
        <authorList>
            <person name="Garwood T.J."/>
            <person name="Larsen P.A."/>
            <person name="Fountain-Jones N.M."/>
            <person name="Garbe J.R."/>
            <person name="Macchietto M.G."/>
            <person name="Kania S.A."/>
            <person name="Gerhold R.W."/>
            <person name="Richards J.E."/>
            <person name="Wolf T.M."/>
        </authorList>
    </citation>
    <scope>NUCLEOTIDE SEQUENCE</scope>
    <source>
        <strain evidence="12">MNPRO001-30</strain>
        <tissue evidence="12">Meninges</tissue>
    </source>
</reference>
<dbReference type="InterPro" id="IPR000169">
    <property type="entry name" value="Pept_cys_AS"/>
</dbReference>
<evidence type="ECO:0000256" key="9">
    <source>
        <dbReference type="ARBA" id="ARBA00057399"/>
    </source>
</evidence>
<name>A0AAD5WF60_PARTN</name>
<dbReference type="PROSITE" id="PS00639">
    <property type="entry name" value="THIOL_PROTEASE_HIS"/>
    <property type="match status" value="1"/>
</dbReference>
<feature type="chain" id="PRO_5042135172" description="Peptidase C1A papain C-terminal domain-containing protein" evidence="10">
    <location>
        <begin position="17"/>
        <end position="350"/>
    </location>
</feature>
<dbReference type="PANTHER" id="PTHR12411">
    <property type="entry name" value="CYSTEINE PROTEASE FAMILY C1-RELATED"/>
    <property type="match status" value="1"/>
</dbReference>
<evidence type="ECO:0000313" key="12">
    <source>
        <dbReference type="EMBL" id="KAJ1367882.1"/>
    </source>
</evidence>
<evidence type="ECO:0000256" key="8">
    <source>
        <dbReference type="ARBA" id="ARBA00023180"/>
    </source>
</evidence>
<feature type="domain" description="Peptidase C1A papain C-terminal" evidence="11">
    <location>
        <begin position="97"/>
        <end position="345"/>
    </location>
</feature>
<comment type="similarity">
    <text evidence="1">Belongs to the peptidase C1 family.</text>
</comment>
<dbReference type="SUPFAM" id="SSF54001">
    <property type="entry name" value="Cysteine proteinases"/>
    <property type="match status" value="1"/>
</dbReference>
<organism evidence="12 13">
    <name type="scientific">Parelaphostrongylus tenuis</name>
    <name type="common">Meningeal worm</name>
    <dbReference type="NCBI Taxonomy" id="148309"/>
    <lineage>
        <taxon>Eukaryota</taxon>
        <taxon>Metazoa</taxon>
        <taxon>Ecdysozoa</taxon>
        <taxon>Nematoda</taxon>
        <taxon>Chromadorea</taxon>
        <taxon>Rhabditida</taxon>
        <taxon>Rhabditina</taxon>
        <taxon>Rhabditomorpha</taxon>
        <taxon>Strongyloidea</taxon>
        <taxon>Metastrongylidae</taxon>
        <taxon>Parelaphostrongylus</taxon>
    </lineage>
</organism>
<comment type="function">
    <text evidence="9">Expression of the protease correlates with blood-feeding and suggests a role for the protease in blood digestion.</text>
</comment>
<dbReference type="PROSITE" id="PS00139">
    <property type="entry name" value="THIOL_PROTEASE_CYS"/>
    <property type="match status" value="1"/>
</dbReference>
<dbReference type="SMART" id="SM00645">
    <property type="entry name" value="Pept_C1"/>
    <property type="match status" value="1"/>
</dbReference>
<evidence type="ECO:0000256" key="1">
    <source>
        <dbReference type="ARBA" id="ARBA00008455"/>
    </source>
</evidence>
<keyword evidence="13" id="KW-1185">Reference proteome</keyword>
<dbReference type="CDD" id="cd02620">
    <property type="entry name" value="Peptidase_C1A_CathepsinB"/>
    <property type="match status" value="1"/>
</dbReference>
<evidence type="ECO:0000256" key="5">
    <source>
        <dbReference type="ARBA" id="ARBA00022807"/>
    </source>
</evidence>
<feature type="signal peptide" evidence="10">
    <location>
        <begin position="1"/>
        <end position="16"/>
    </location>
</feature>
<dbReference type="EMBL" id="JAHQIW010006032">
    <property type="protein sequence ID" value="KAJ1367882.1"/>
    <property type="molecule type" value="Genomic_DNA"/>
</dbReference>
<dbReference type="InterPro" id="IPR000668">
    <property type="entry name" value="Peptidase_C1A_C"/>
</dbReference>
<dbReference type="GO" id="GO:0006508">
    <property type="term" value="P:proteolysis"/>
    <property type="evidence" value="ECO:0007669"/>
    <property type="project" value="UniProtKB-KW"/>
</dbReference>
<evidence type="ECO:0000256" key="4">
    <source>
        <dbReference type="ARBA" id="ARBA00022801"/>
    </source>
</evidence>
<dbReference type="Gene3D" id="3.90.70.10">
    <property type="entry name" value="Cysteine proteinases"/>
    <property type="match status" value="1"/>
</dbReference>
<keyword evidence="5" id="KW-0788">Thiol protease</keyword>
<evidence type="ECO:0000256" key="10">
    <source>
        <dbReference type="SAM" id="SignalP"/>
    </source>
</evidence>
<keyword evidence="6" id="KW-0865">Zymogen</keyword>